<protein>
    <submittedName>
        <fullName evidence="1">Uncharacterized protein</fullName>
    </submittedName>
</protein>
<feature type="non-terminal residue" evidence="1">
    <location>
        <position position="75"/>
    </location>
</feature>
<dbReference type="EMBL" id="BARS01002476">
    <property type="protein sequence ID" value="GAF85482.1"/>
    <property type="molecule type" value="Genomic_DNA"/>
</dbReference>
<name>X0TBE9_9ZZZZ</name>
<sequence>MKRVLIVSLGVLVLAAAVCLAGLGIYYSNMIVFPSRHTLSDIPQDWGVNERTLEEYGLEYEDVSFRTKDNIVLKG</sequence>
<evidence type="ECO:0000313" key="1">
    <source>
        <dbReference type="EMBL" id="GAF85482.1"/>
    </source>
</evidence>
<comment type="caution">
    <text evidence="1">The sequence shown here is derived from an EMBL/GenBank/DDBJ whole genome shotgun (WGS) entry which is preliminary data.</text>
</comment>
<reference evidence="1" key="1">
    <citation type="journal article" date="2014" name="Front. Microbiol.">
        <title>High frequency of phylogenetically diverse reductive dehalogenase-homologous genes in deep subseafloor sedimentary metagenomes.</title>
        <authorList>
            <person name="Kawai M."/>
            <person name="Futagami T."/>
            <person name="Toyoda A."/>
            <person name="Takaki Y."/>
            <person name="Nishi S."/>
            <person name="Hori S."/>
            <person name="Arai W."/>
            <person name="Tsubouchi T."/>
            <person name="Morono Y."/>
            <person name="Uchiyama I."/>
            <person name="Ito T."/>
            <person name="Fujiyama A."/>
            <person name="Inagaki F."/>
            <person name="Takami H."/>
        </authorList>
    </citation>
    <scope>NUCLEOTIDE SEQUENCE</scope>
    <source>
        <strain evidence="1">Expedition CK06-06</strain>
    </source>
</reference>
<organism evidence="1">
    <name type="scientific">marine sediment metagenome</name>
    <dbReference type="NCBI Taxonomy" id="412755"/>
    <lineage>
        <taxon>unclassified sequences</taxon>
        <taxon>metagenomes</taxon>
        <taxon>ecological metagenomes</taxon>
    </lineage>
</organism>
<gene>
    <name evidence="1" type="ORF">S01H1_04715</name>
</gene>
<proteinExistence type="predicted"/>
<accession>X0TBE9</accession>
<dbReference type="AlphaFoldDB" id="X0TBE9"/>